<dbReference type="Proteomes" id="UP001258017">
    <property type="component" value="Unassembled WGS sequence"/>
</dbReference>
<name>A0AAD9RN24_9HYME</name>
<keyword evidence="4" id="KW-1185">Reference proteome</keyword>
<evidence type="ECO:0000313" key="3">
    <source>
        <dbReference type="EMBL" id="KAK2582732.1"/>
    </source>
</evidence>
<evidence type="ECO:0000256" key="1">
    <source>
        <dbReference type="SAM" id="MobiDB-lite"/>
    </source>
</evidence>
<reference evidence="3" key="2">
    <citation type="journal article" date="2023" name="Commun. Biol.">
        <title>Intrasexual cuticular hydrocarbon dimorphism in a wasp sheds light on hydrocarbon biosynthesis genes in Hymenoptera.</title>
        <authorList>
            <person name="Moris V.C."/>
            <person name="Podsiadlowski L."/>
            <person name="Martin S."/>
            <person name="Oeyen J.P."/>
            <person name="Donath A."/>
            <person name="Petersen M."/>
            <person name="Wilbrandt J."/>
            <person name="Misof B."/>
            <person name="Liedtke D."/>
            <person name="Thamm M."/>
            <person name="Scheiner R."/>
            <person name="Schmitt T."/>
            <person name="Niehuis O."/>
        </authorList>
    </citation>
    <scope>NUCLEOTIDE SEQUENCE</scope>
    <source>
        <strain evidence="3">GBR_01_08_01A</strain>
    </source>
</reference>
<protein>
    <submittedName>
        <fullName evidence="3">Uncharacterized protein</fullName>
    </submittedName>
</protein>
<organism evidence="3 4">
    <name type="scientific">Odynerus spinipes</name>
    <dbReference type="NCBI Taxonomy" id="1348599"/>
    <lineage>
        <taxon>Eukaryota</taxon>
        <taxon>Metazoa</taxon>
        <taxon>Ecdysozoa</taxon>
        <taxon>Arthropoda</taxon>
        <taxon>Hexapoda</taxon>
        <taxon>Insecta</taxon>
        <taxon>Pterygota</taxon>
        <taxon>Neoptera</taxon>
        <taxon>Endopterygota</taxon>
        <taxon>Hymenoptera</taxon>
        <taxon>Apocrita</taxon>
        <taxon>Aculeata</taxon>
        <taxon>Vespoidea</taxon>
        <taxon>Vespidae</taxon>
        <taxon>Eumeninae</taxon>
        <taxon>Odynerus</taxon>
    </lineage>
</organism>
<reference evidence="3" key="1">
    <citation type="submission" date="2021-08" db="EMBL/GenBank/DDBJ databases">
        <authorList>
            <person name="Misof B."/>
            <person name="Oliver O."/>
            <person name="Podsiadlowski L."/>
            <person name="Donath A."/>
            <person name="Peters R."/>
            <person name="Mayer C."/>
            <person name="Rust J."/>
            <person name="Gunkel S."/>
            <person name="Lesny P."/>
            <person name="Martin S."/>
            <person name="Oeyen J.P."/>
            <person name="Petersen M."/>
            <person name="Panagiotis P."/>
            <person name="Wilbrandt J."/>
            <person name="Tanja T."/>
        </authorList>
    </citation>
    <scope>NUCLEOTIDE SEQUENCE</scope>
    <source>
        <strain evidence="3">GBR_01_08_01A</strain>
        <tissue evidence="3">Thorax + abdomen</tissue>
    </source>
</reference>
<evidence type="ECO:0000313" key="4">
    <source>
        <dbReference type="Proteomes" id="UP001258017"/>
    </source>
</evidence>
<feature type="chain" id="PRO_5042071064" evidence="2">
    <location>
        <begin position="17"/>
        <end position="244"/>
    </location>
</feature>
<keyword evidence="2" id="KW-0732">Signal</keyword>
<comment type="caution">
    <text evidence="3">The sequence shown here is derived from an EMBL/GenBank/DDBJ whole genome shotgun (WGS) entry which is preliminary data.</text>
</comment>
<evidence type="ECO:0000256" key="2">
    <source>
        <dbReference type="SAM" id="SignalP"/>
    </source>
</evidence>
<feature type="signal peptide" evidence="2">
    <location>
        <begin position="1"/>
        <end position="16"/>
    </location>
</feature>
<gene>
    <name evidence="3" type="ORF">KPH14_005002</name>
</gene>
<dbReference type="EMBL" id="JAIFRP010000031">
    <property type="protein sequence ID" value="KAK2582732.1"/>
    <property type="molecule type" value="Genomic_DNA"/>
</dbReference>
<feature type="region of interest" description="Disordered" evidence="1">
    <location>
        <begin position="181"/>
        <end position="202"/>
    </location>
</feature>
<dbReference type="AlphaFoldDB" id="A0AAD9RN24"/>
<proteinExistence type="predicted"/>
<sequence length="244" mass="26115">MKLSLLTLTLLSSVCGNIWPLLETANIPSSTGAPIVDVRANSPTLQTLILPPRRDSIPLVPAPQSTFDKNEKIEPIVIDAIATPKLPNSAIILPQSRTPESASSRGSTMMTEVSDGNVNIAAIVRKDEIASDDTSKKVFLCGSLRDELIVSRPGSGSVFIKGASRVSIIDDAQNSVIVCPPSTNLSPPPVPEENAGTHGIDVDRKLTTLPPTAFISESPRTPASTDPPIELKDYLVPPYSYWQR</sequence>
<accession>A0AAD9RN24</accession>